<feature type="domain" description="Putative auto-transporter adhesin head GIN" evidence="3">
    <location>
        <begin position="47"/>
        <end position="225"/>
    </location>
</feature>
<dbReference type="PROSITE" id="PS51257">
    <property type="entry name" value="PROKAR_LIPOPROTEIN"/>
    <property type="match status" value="1"/>
</dbReference>
<gene>
    <name evidence="4" type="ORF">H7U19_04245</name>
</gene>
<comment type="caution">
    <text evidence="4">The sequence shown here is derived from an EMBL/GenBank/DDBJ whole genome shotgun (WGS) entry which is preliminary data.</text>
</comment>
<dbReference type="EMBL" id="JACNMF010000001">
    <property type="protein sequence ID" value="MBC3757599.1"/>
    <property type="molecule type" value="Genomic_DNA"/>
</dbReference>
<reference evidence="4" key="1">
    <citation type="submission" date="2020-08" db="EMBL/GenBank/DDBJ databases">
        <title>Hyunsoonleella sp. strain SJ7 genome sequencing and assembly.</title>
        <authorList>
            <person name="Kim I."/>
        </authorList>
    </citation>
    <scope>NUCLEOTIDE SEQUENCE</scope>
    <source>
        <strain evidence="4">SJ7</strain>
    </source>
</reference>
<dbReference type="RefSeq" id="WP_186559235.1">
    <property type="nucleotide sequence ID" value="NZ_JACNMF010000001.1"/>
</dbReference>
<protein>
    <submittedName>
        <fullName evidence="4">DUF2807 domain-containing protein</fullName>
    </submittedName>
</protein>
<feature type="signal peptide" evidence="2">
    <location>
        <begin position="1"/>
        <end position="21"/>
    </location>
</feature>
<name>A0A923KHY9_9FLAO</name>
<keyword evidence="2" id="KW-0732">Signal</keyword>
<dbReference type="Pfam" id="PF10988">
    <property type="entry name" value="DUF2807"/>
    <property type="match status" value="1"/>
</dbReference>
<organism evidence="4 5">
    <name type="scientific">Hyunsoonleella aquatilis</name>
    <dbReference type="NCBI Taxonomy" id="2762758"/>
    <lineage>
        <taxon>Bacteria</taxon>
        <taxon>Pseudomonadati</taxon>
        <taxon>Bacteroidota</taxon>
        <taxon>Flavobacteriia</taxon>
        <taxon>Flavobacteriales</taxon>
        <taxon>Flavobacteriaceae</taxon>
    </lineage>
</organism>
<evidence type="ECO:0000259" key="3">
    <source>
        <dbReference type="Pfam" id="PF10988"/>
    </source>
</evidence>
<dbReference type="Gene3D" id="2.160.20.120">
    <property type="match status" value="1"/>
</dbReference>
<accession>A0A923KHY9</accession>
<evidence type="ECO:0000256" key="1">
    <source>
        <dbReference type="SAM" id="MobiDB-lite"/>
    </source>
</evidence>
<dbReference type="InterPro" id="IPR021255">
    <property type="entry name" value="DUF2807"/>
</dbReference>
<keyword evidence="5" id="KW-1185">Reference proteome</keyword>
<feature type="chain" id="PRO_5036955208" evidence="2">
    <location>
        <begin position="22"/>
        <end position="241"/>
    </location>
</feature>
<dbReference type="AlphaFoldDB" id="A0A923KHY9"/>
<sequence length="241" mass="25329">MTTLIKIIIASVLSLSLFSCNFDINLNPGVTGNGNVVTETRNVTESFNSIKATEGLDVYITQGNSEKIIIEADENVMGLIETEIKNGVLKIHTSENIGRATKKVNVHFKDITSLISTSGSDLYSTNTVTAETLSLRSTSGSDMKVSVNAQVLNCESTSGSNQKISGKTVKLTATATSGSDIKAGDLIAESSNVKATSGAGITVNTSRELIANANSGGDIRYYGNPTKVDAKKNSAGSIRKK</sequence>
<evidence type="ECO:0000313" key="4">
    <source>
        <dbReference type="EMBL" id="MBC3757599.1"/>
    </source>
</evidence>
<proteinExistence type="predicted"/>
<evidence type="ECO:0000313" key="5">
    <source>
        <dbReference type="Proteomes" id="UP000656244"/>
    </source>
</evidence>
<evidence type="ECO:0000256" key="2">
    <source>
        <dbReference type="SAM" id="SignalP"/>
    </source>
</evidence>
<feature type="region of interest" description="Disordered" evidence="1">
    <location>
        <begin position="221"/>
        <end position="241"/>
    </location>
</feature>
<dbReference type="Proteomes" id="UP000656244">
    <property type="component" value="Unassembled WGS sequence"/>
</dbReference>